<feature type="signal peptide" evidence="2">
    <location>
        <begin position="1"/>
        <end position="29"/>
    </location>
</feature>
<dbReference type="Gene3D" id="2.30.30.40">
    <property type="entry name" value="SH3 Domains"/>
    <property type="match status" value="1"/>
</dbReference>
<organism evidence="4 5">
    <name type="scientific">Sinosporangium siamense</name>
    <dbReference type="NCBI Taxonomy" id="1367973"/>
    <lineage>
        <taxon>Bacteria</taxon>
        <taxon>Bacillati</taxon>
        <taxon>Actinomycetota</taxon>
        <taxon>Actinomycetes</taxon>
        <taxon>Streptosporangiales</taxon>
        <taxon>Streptosporangiaceae</taxon>
        <taxon>Sinosporangium</taxon>
    </lineage>
</organism>
<evidence type="ECO:0000259" key="3">
    <source>
        <dbReference type="Pfam" id="PF08239"/>
    </source>
</evidence>
<evidence type="ECO:0000256" key="1">
    <source>
        <dbReference type="SAM" id="MobiDB-lite"/>
    </source>
</evidence>
<dbReference type="AlphaFoldDB" id="A0A919VA51"/>
<evidence type="ECO:0000313" key="5">
    <source>
        <dbReference type="Proteomes" id="UP000606172"/>
    </source>
</evidence>
<name>A0A919VA51_9ACTN</name>
<feature type="chain" id="PRO_5037080097" description="SH3b domain-containing protein" evidence="2">
    <location>
        <begin position="30"/>
        <end position="347"/>
    </location>
</feature>
<comment type="caution">
    <text evidence="4">The sequence shown here is derived from an EMBL/GenBank/DDBJ whole genome shotgun (WGS) entry which is preliminary data.</text>
</comment>
<evidence type="ECO:0000313" key="4">
    <source>
        <dbReference type="EMBL" id="GII96061.1"/>
    </source>
</evidence>
<feature type="compositionally biased region" description="Low complexity" evidence="1">
    <location>
        <begin position="336"/>
        <end position="347"/>
    </location>
</feature>
<dbReference type="Proteomes" id="UP000606172">
    <property type="component" value="Unassembled WGS sequence"/>
</dbReference>
<reference evidence="4" key="1">
    <citation type="submission" date="2021-01" db="EMBL/GenBank/DDBJ databases">
        <title>Whole genome shotgun sequence of Sinosporangium siamense NBRC 109515.</title>
        <authorList>
            <person name="Komaki H."/>
            <person name="Tamura T."/>
        </authorList>
    </citation>
    <scope>NUCLEOTIDE SEQUENCE</scope>
    <source>
        <strain evidence="4">NBRC 109515</strain>
    </source>
</reference>
<dbReference type="PROSITE" id="PS51257">
    <property type="entry name" value="PROKAR_LIPOPROTEIN"/>
    <property type="match status" value="1"/>
</dbReference>
<dbReference type="EMBL" id="BOOW01000041">
    <property type="protein sequence ID" value="GII96061.1"/>
    <property type="molecule type" value="Genomic_DNA"/>
</dbReference>
<keyword evidence="5" id="KW-1185">Reference proteome</keyword>
<evidence type="ECO:0000256" key="2">
    <source>
        <dbReference type="SAM" id="SignalP"/>
    </source>
</evidence>
<dbReference type="InterPro" id="IPR003646">
    <property type="entry name" value="SH3-like_bac-type"/>
</dbReference>
<accession>A0A919VA51</accession>
<protein>
    <recommendedName>
        <fullName evidence="3">SH3b domain-containing protein</fullName>
    </recommendedName>
</protein>
<dbReference type="Pfam" id="PF08239">
    <property type="entry name" value="SH3_3"/>
    <property type="match status" value="1"/>
</dbReference>
<proteinExistence type="predicted"/>
<dbReference type="RefSeq" id="WP_204031080.1">
    <property type="nucleotide sequence ID" value="NZ_BOOW01000041.1"/>
</dbReference>
<feature type="region of interest" description="Disordered" evidence="1">
    <location>
        <begin position="295"/>
        <end position="347"/>
    </location>
</feature>
<feature type="domain" description="SH3b" evidence="3">
    <location>
        <begin position="229"/>
        <end position="290"/>
    </location>
</feature>
<keyword evidence="2" id="KW-0732">Signal</keyword>
<sequence>MKGSPNRTRLIAALAAAALLVTGCMDVEAVSSGTNKKSNAGNCRKAGALTVGVLPTVRDATTVENPCLGVAKLVAKVVGALSPADEGRLKKNGFLRGVTKFAGRLDKLTDVQECAYRTDRLAVRFYQHRRPRWSIGAVVVVRGGADAVVDTARCVLLKQFELPFGRSGGQGLVAADAPADRPCFNMLRTTRDGRGYTVMWVGSSTRMCDAIADHYGADASDRTTVNADVVAVRSGPYRSSTRLGTAPFGSVATVLCHTAGGTVSTDRTTSDRWVKAKVNGVTGYLWEPYLDNAGDAGTCSDVPEEPGQPDEPPAEEPPVEEPPAEEPPSEEPTPTEPTTDDPSSGTG</sequence>
<feature type="compositionally biased region" description="Acidic residues" evidence="1">
    <location>
        <begin position="302"/>
        <end position="329"/>
    </location>
</feature>
<gene>
    <name evidence="4" type="ORF">Ssi02_62920</name>
</gene>